<organism evidence="1 2">
    <name type="scientific">Punctularia strigosozonata (strain HHB-11173)</name>
    <name type="common">White-rot fungus</name>
    <dbReference type="NCBI Taxonomy" id="741275"/>
    <lineage>
        <taxon>Eukaryota</taxon>
        <taxon>Fungi</taxon>
        <taxon>Dikarya</taxon>
        <taxon>Basidiomycota</taxon>
        <taxon>Agaricomycotina</taxon>
        <taxon>Agaricomycetes</taxon>
        <taxon>Corticiales</taxon>
        <taxon>Punctulariaceae</taxon>
        <taxon>Punctularia</taxon>
    </lineage>
</organism>
<name>R7S5T9_PUNST</name>
<evidence type="ECO:0000313" key="2">
    <source>
        <dbReference type="Proteomes" id="UP000054196"/>
    </source>
</evidence>
<dbReference type="KEGG" id="psq:PUNSTDRAFT_40420"/>
<sequence length="89" mass="10332">CNCSSIAHQLVLEGLFPCAPLRPTLAVDIKLLEFTRILFLHLAPNVTAWTATLEFFLEGRGYKLRELIQNFQDTLRRRYGNALKWFTHL</sequence>
<keyword evidence="2" id="KW-1185">Reference proteome</keyword>
<dbReference type="Proteomes" id="UP000054196">
    <property type="component" value="Unassembled WGS sequence"/>
</dbReference>
<evidence type="ECO:0008006" key="3">
    <source>
        <dbReference type="Google" id="ProtNLM"/>
    </source>
</evidence>
<dbReference type="EMBL" id="JH687552">
    <property type="protein sequence ID" value="EIN05046.1"/>
    <property type="molecule type" value="Genomic_DNA"/>
</dbReference>
<dbReference type="AlphaFoldDB" id="R7S5T9"/>
<gene>
    <name evidence="1" type="ORF">PUNSTDRAFT_40420</name>
</gene>
<dbReference type="RefSeq" id="XP_007387969.1">
    <property type="nucleotide sequence ID" value="XM_007387907.1"/>
</dbReference>
<accession>R7S5T9</accession>
<proteinExistence type="predicted"/>
<feature type="non-terminal residue" evidence="1">
    <location>
        <position position="1"/>
    </location>
</feature>
<dbReference type="HOGENOM" id="CLU_004552_7_0_1"/>
<protein>
    <recommendedName>
        <fullName evidence="3">CxC1-like cysteine cluster associated with KDZ transposases domain-containing protein</fullName>
    </recommendedName>
</protein>
<dbReference type="OMA" id="DICACRG"/>
<evidence type="ECO:0000313" key="1">
    <source>
        <dbReference type="EMBL" id="EIN05046.1"/>
    </source>
</evidence>
<dbReference type="OrthoDB" id="3200967at2759"/>
<feature type="non-terminal residue" evidence="1">
    <location>
        <position position="89"/>
    </location>
</feature>
<dbReference type="GeneID" id="18882359"/>
<reference evidence="2" key="1">
    <citation type="journal article" date="2012" name="Science">
        <title>The Paleozoic origin of enzymatic lignin decomposition reconstructed from 31 fungal genomes.</title>
        <authorList>
            <person name="Floudas D."/>
            <person name="Binder M."/>
            <person name="Riley R."/>
            <person name="Barry K."/>
            <person name="Blanchette R.A."/>
            <person name="Henrissat B."/>
            <person name="Martinez A.T."/>
            <person name="Otillar R."/>
            <person name="Spatafora J.W."/>
            <person name="Yadav J.S."/>
            <person name="Aerts A."/>
            <person name="Benoit I."/>
            <person name="Boyd A."/>
            <person name="Carlson A."/>
            <person name="Copeland A."/>
            <person name="Coutinho P.M."/>
            <person name="de Vries R.P."/>
            <person name="Ferreira P."/>
            <person name="Findley K."/>
            <person name="Foster B."/>
            <person name="Gaskell J."/>
            <person name="Glotzer D."/>
            <person name="Gorecki P."/>
            <person name="Heitman J."/>
            <person name="Hesse C."/>
            <person name="Hori C."/>
            <person name="Igarashi K."/>
            <person name="Jurgens J.A."/>
            <person name="Kallen N."/>
            <person name="Kersten P."/>
            <person name="Kohler A."/>
            <person name="Kuees U."/>
            <person name="Kumar T.K.A."/>
            <person name="Kuo A."/>
            <person name="LaButti K."/>
            <person name="Larrondo L.F."/>
            <person name="Lindquist E."/>
            <person name="Ling A."/>
            <person name="Lombard V."/>
            <person name="Lucas S."/>
            <person name="Lundell T."/>
            <person name="Martin R."/>
            <person name="McLaughlin D.J."/>
            <person name="Morgenstern I."/>
            <person name="Morin E."/>
            <person name="Murat C."/>
            <person name="Nagy L.G."/>
            <person name="Nolan M."/>
            <person name="Ohm R.A."/>
            <person name="Patyshakuliyeva A."/>
            <person name="Rokas A."/>
            <person name="Ruiz-Duenas F.J."/>
            <person name="Sabat G."/>
            <person name="Salamov A."/>
            <person name="Samejima M."/>
            <person name="Schmutz J."/>
            <person name="Slot J.C."/>
            <person name="St John F."/>
            <person name="Stenlid J."/>
            <person name="Sun H."/>
            <person name="Sun S."/>
            <person name="Syed K."/>
            <person name="Tsang A."/>
            <person name="Wiebenga A."/>
            <person name="Young D."/>
            <person name="Pisabarro A."/>
            <person name="Eastwood D.C."/>
            <person name="Martin F."/>
            <person name="Cullen D."/>
            <person name="Grigoriev I.V."/>
            <person name="Hibbett D.S."/>
        </authorList>
    </citation>
    <scope>NUCLEOTIDE SEQUENCE [LARGE SCALE GENOMIC DNA]</scope>
    <source>
        <strain evidence="2">HHB-11173 SS5</strain>
    </source>
</reference>